<feature type="compositionally biased region" description="Basic and acidic residues" evidence="1">
    <location>
        <begin position="290"/>
        <end position="300"/>
    </location>
</feature>
<evidence type="ECO:0000313" key="3">
    <source>
        <dbReference type="Proteomes" id="UP000076532"/>
    </source>
</evidence>
<feature type="compositionally biased region" description="Polar residues" evidence="1">
    <location>
        <begin position="771"/>
        <end position="782"/>
    </location>
</feature>
<feature type="compositionally biased region" description="Basic and acidic residues" evidence="1">
    <location>
        <begin position="445"/>
        <end position="457"/>
    </location>
</feature>
<feature type="compositionally biased region" description="Basic and acidic residues" evidence="1">
    <location>
        <begin position="396"/>
        <end position="431"/>
    </location>
</feature>
<accession>A0A167TZK0</accession>
<evidence type="ECO:0000313" key="2">
    <source>
        <dbReference type="EMBL" id="KZP03445.1"/>
    </source>
</evidence>
<feature type="compositionally biased region" description="Polar residues" evidence="1">
    <location>
        <begin position="372"/>
        <end position="395"/>
    </location>
</feature>
<feature type="region of interest" description="Disordered" evidence="1">
    <location>
        <begin position="614"/>
        <end position="639"/>
    </location>
</feature>
<feature type="compositionally biased region" description="Low complexity" evidence="1">
    <location>
        <begin position="674"/>
        <end position="695"/>
    </location>
</feature>
<evidence type="ECO:0000256" key="1">
    <source>
        <dbReference type="SAM" id="MobiDB-lite"/>
    </source>
</evidence>
<feature type="region of interest" description="Disordered" evidence="1">
    <location>
        <begin position="662"/>
        <end position="710"/>
    </location>
</feature>
<feature type="region of interest" description="Disordered" evidence="1">
    <location>
        <begin position="730"/>
        <end position="814"/>
    </location>
</feature>
<reference evidence="2 3" key="1">
    <citation type="journal article" date="2016" name="Mol. Biol. Evol.">
        <title>Comparative Genomics of Early-Diverging Mushroom-Forming Fungi Provides Insights into the Origins of Lignocellulose Decay Capabilities.</title>
        <authorList>
            <person name="Nagy L.G."/>
            <person name="Riley R."/>
            <person name="Tritt A."/>
            <person name="Adam C."/>
            <person name="Daum C."/>
            <person name="Floudas D."/>
            <person name="Sun H."/>
            <person name="Yadav J.S."/>
            <person name="Pangilinan J."/>
            <person name="Larsson K.H."/>
            <person name="Matsuura K."/>
            <person name="Barry K."/>
            <person name="Labutti K."/>
            <person name="Kuo R."/>
            <person name="Ohm R.A."/>
            <person name="Bhattacharya S.S."/>
            <person name="Shirouzu T."/>
            <person name="Yoshinaga Y."/>
            <person name="Martin F.M."/>
            <person name="Grigoriev I.V."/>
            <person name="Hibbett D.S."/>
        </authorList>
    </citation>
    <scope>NUCLEOTIDE SEQUENCE [LARGE SCALE GENOMIC DNA]</scope>
    <source>
        <strain evidence="2 3">CBS 109695</strain>
    </source>
</reference>
<sequence length="828" mass="88626">MAALLEAAGSTEYTEAKGIARKLNKKPLQDVAVRAPPYEHQEALNIQSTKALLLPKYLPEAKKEQAQVKVQVEERQVIRVTEVAAIRPGRRQSPTTAMFKHIQGLAEAQLGEILEVLLEKEPAKLVNAHTQGVLGHEEHMTYTIIGRRPDQHTEGPLKATAESAKRLKTTGGRGAHAPLELEPVLKQRAGIVIQQLQTIKGPLQEVQSIPRQAVIELKHVRPAKRPYCSVNKCEGWSQSDHKAGPPGRGRGNNAGSTNQRGEKTSEDDTCQPAKNPAGYRHSQTISEGRYIVRDKREELSRGTIQDGPFADSASTTAARGPTTCATYRHTGATGASRRSGDAGKDTPGTAQRLQLGPKNICIIQGEEPQPMQEATRNPNRTSAQSPPSFTKTVDQSPKKAEAQQVEGGREQDAAEHKLKQHVEQNAKERKERARVRKANYIVQREKETRQKAEKPALEEVQLEGSQSGDVDGGQEDAKDCHVHGSRQAHKAAQAYIVKVTQEQKQMVHHELLQGTQGGQVEVVHEVRPVPCPQSHHPEGRVARVVDERTRKAALHELSMGLEDRELCETAETEETSALEGPSVRAKSVVVEATLAEVGQAERTREATVFVLEPGEAGPKEVADKDAVTGGAKEPEEHPVAVVTRAAIGKVARAEKALAGGERAPYGLSSPAVKSTAPAAQSQSAAEEAASTSATGTGRGEGGGNGEASEGGDTALVVTLTELVVAADCSGTGATRGATDSSCSRASRSGDGGGFRRGTETTDFKAPGPRPTASTEFSSQATRNEIHDGGEAIVQGEERSARATGGTALLRSGSAQDALRRRDLVCTHR</sequence>
<organism evidence="2 3">
    <name type="scientific">Athelia psychrophila</name>
    <dbReference type="NCBI Taxonomy" id="1759441"/>
    <lineage>
        <taxon>Eukaryota</taxon>
        <taxon>Fungi</taxon>
        <taxon>Dikarya</taxon>
        <taxon>Basidiomycota</taxon>
        <taxon>Agaricomycotina</taxon>
        <taxon>Agaricomycetes</taxon>
        <taxon>Agaricomycetidae</taxon>
        <taxon>Atheliales</taxon>
        <taxon>Atheliaceae</taxon>
        <taxon>Athelia</taxon>
    </lineage>
</organism>
<keyword evidence="3" id="KW-1185">Reference proteome</keyword>
<feature type="region of interest" description="Disordered" evidence="1">
    <location>
        <begin position="230"/>
        <end position="431"/>
    </location>
</feature>
<name>A0A167TZK0_9AGAM</name>
<proteinExistence type="predicted"/>
<dbReference type="EMBL" id="KV418070">
    <property type="protein sequence ID" value="KZP03445.1"/>
    <property type="molecule type" value="Genomic_DNA"/>
</dbReference>
<feature type="compositionally biased region" description="Basic and acidic residues" evidence="1">
    <location>
        <begin position="617"/>
        <end position="638"/>
    </location>
</feature>
<dbReference type="AlphaFoldDB" id="A0A167TZK0"/>
<feature type="region of interest" description="Disordered" evidence="1">
    <location>
        <begin position="445"/>
        <end position="479"/>
    </location>
</feature>
<feature type="compositionally biased region" description="Basic and acidic residues" evidence="1">
    <location>
        <begin position="783"/>
        <end position="800"/>
    </location>
</feature>
<gene>
    <name evidence="2" type="ORF">FIBSPDRAFT_905018</name>
</gene>
<protein>
    <submittedName>
        <fullName evidence="2">Uncharacterized protein</fullName>
    </submittedName>
</protein>
<dbReference type="Proteomes" id="UP000076532">
    <property type="component" value="Unassembled WGS sequence"/>
</dbReference>
<feature type="compositionally biased region" description="Gly residues" evidence="1">
    <location>
        <begin position="696"/>
        <end position="705"/>
    </location>
</feature>